<reference evidence="1" key="1">
    <citation type="submission" date="2019-08" db="EMBL/GenBank/DDBJ databases">
        <authorList>
            <person name="Kucharzyk K."/>
            <person name="Murdoch R.W."/>
            <person name="Higgins S."/>
            <person name="Loffler F."/>
        </authorList>
    </citation>
    <scope>NUCLEOTIDE SEQUENCE</scope>
</reference>
<name>A0A644UCB1_9ZZZZ</name>
<comment type="caution">
    <text evidence="1">The sequence shown here is derived from an EMBL/GenBank/DDBJ whole genome shotgun (WGS) entry which is preliminary data.</text>
</comment>
<accession>A0A644UCB1</accession>
<gene>
    <name evidence="1" type="ORF">SDC9_22402</name>
</gene>
<dbReference type="AlphaFoldDB" id="A0A644UCB1"/>
<sequence length="84" mass="10193">MPMKATRNDCISEVINFMKEFEVYYYDKIYTRLENCLFVFNERIRLLNEEDRSVNYNGFVDACEQMRKGLDDFKTLNDLTVRQK</sequence>
<proteinExistence type="predicted"/>
<evidence type="ECO:0000313" key="1">
    <source>
        <dbReference type="EMBL" id="MPL76557.1"/>
    </source>
</evidence>
<protein>
    <submittedName>
        <fullName evidence="1">Uncharacterized protein</fullName>
    </submittedName>
</protein>
<dbReference type="EMBL" id="VSSQ01000098">
    <property type="protein sequence ID" value="MPL76557.1"/>
    <property type="molecule type" value="Genomic_DNA"/>
</dbReference>
<organism evidence="1">
    <name type="scientific">bioreactor metagenome</name>
    <dbReference type="NCBI Taxonomy" id="1076179"/>
    <lineage>
        <taxon>unclassified sequences</taxon>
        <taxon>metagenomes</taxon>
        <taxon>ecological metagenomes</taxon>
    </lineage>
</organism>